<dbReference type="PROSITE" id="PS50932">
    <property type="entry name" value="HTH_LACI_2"/>
    <property type="match status" value="1"/>
</dbReference>
<comment type="caution">
    <text evidence="5">The sequence shown here is derived from an EMBL/GenBank/DDBJ whole genome shotgun (WGS) entry which is preliminary data.</text>
</comment>
<dbReference type="EMBL" id="BAAAPM010000008">
    <property type="protein sequence ID" value="GAA1735265.1"/>
    <property type="molecule type" value="Genomic_DNA"/>
</dbReference>
<dbReference type="InterPro" id="IPR028082">
    <property type="entry name" value="Peripla_BP_I"/>
</dbReference>
<sequence length="342" mass="36697">MTEDRRPTLTTVAQRAQVSRQTVSNVLNTPEIVRPETRERVLRVIAELDYRPNVAARQLRTRRSSVLGLCVPPAADGISGQVLDRFLHALTEEAQRGGLRIMLFTAPDDEAEIREYENLRATTGVDGFVLANTHPRDPRTAWLAAHGVPFVSFGRPWDRGASSHPWVDIDGREGTRAATRHLLDAGHRRIAFLGWPEGSGVGDDRLAGFLAALDAAGLGPGGVVERCEDGVPEGEAAARRALVRDDVTALVCVSDSVALGAMTAVREADLADPARIVAISGFDDTPVAAAVGLTSVAQPVEDVAARAVALVRAQIHGDPVDTDRQVLIEPRLVVRATSPARH</sequence>
<dbReference type="SUPFAM" id="SSF53822">
    <property type="entry name" value="Periplasmic binding protein-like I"/>
    <property type="match status" value="1"/>
</dbReference>
<dbReference type="Pfam" id="PF00356">
    <property type="entry name" value="LacI"/>
    <property type="match status" value="1"/>
</dbReference>
<evidence type="ECO:0000256" key="2">
    <source>
        <dbReference type="ARBA" id="ARBA00023125"/>
    </source>
</evidence>
<dbReference type="Proteomes" id="UP001501138">
    <property type="component" value="Unassembled WGS sequence"/>
</dbReference>
<dbReference type="SUPFAM" id="SSF47413">
    <property type="entry name" value="lambda repressor-like DNA-binding domains"/>
    <property type="match status" value="1"/>
</dbReference>
<dbReference type="Gene3D" id="3.40.50.2300">
    <property type="match status" value="2"/>
</dbReference>
<reference evidence="6" key="1">
    <citation type="journal article" date="2019" name="Int. J. Syst. Evol. Microbiol.">
        <title>The Global Catalogue of Microorganisms (GCM) 10K type strain sequencing project: providing services to taxonomists for standard genome sequencing and annotation.</title>
        <authorList>
            <consortium name="The Broad Institute Genomics Platform"/>
            <consortium name="The Broad Institute Genome Sequencing Center for Infectious Disease"/>
            <person name="Wu L."/>
            <person name="Ma J."/>
        </authorList>
    </citation>
    <scope>NUCLEOTIDE SEQUENCE [LARGE SCALE GENOMIC DNA]</scope>
    <source>
        <strain evidence="6">JCM 15589</strain>
    </source>
</reference>
<dbReference type="GO" id="GO:0003677">
    <property type="term" value="F:DNA binding"/>
    <property type="evidence" value="ECO:0007669"/>
    <property type="project" value="UniProtKB-KW"/>
</dbReference>
<dbReference type="PANTHER" id="PTHR30146">
    <property type="entry name" value="LACI-RELATED TRANSCRIPTIONAL REPRESSOR"/>
    <property type="match status" value="1"/>
</dbReference>
<proteinExistence type="predicted"/>
<keyword evidence="2 5" id="KW-0238">DNA-binding</keyword>
<dbReference type="Gene3D" id="1.10.260.40">
    <property type="entry name" value="lambda repressor-like DNA-binding domains"/>
    <property type="match status" value="1"/>
</dbReference>
<protein>
    <submittedName>
        <fullName evidence="5">LacI family DNA-binding transcriptional regulator</fullName>
    </submittedName>
</protein>
<keyword evidence="3" id="KW-0804">Transcription</keyword>
<dbReference type="CDD" id="cd01392">
    <property type="entry name" value="HTH_LacI"/>
    <property type="match status" value="1"/>
</dbReference>
<dbReference type="RefSeq" id="WP_344249730.1">
    <property type="nucleotide sequence ID" value="NZ_BAAAPM010000008.1"/>
</dbReference>
<keyword evidence="6" id="KW-1185">Reference proteome</keyword>
<evidence type="ECO:0000313" key="6">
    <source>
        <dbReference type="Proteomes" id="UP001501138"/>
    </source>
</evidence>
<dbReference type="Pfam" id="PF13377">
    <property type="entry name" value="Peripla_BP_3"/>
    <property type="match status" value="1"/>
</dbReference>
<dbReference type="InterPro" id="IPR010982">
    <property type="entry name" value="Lambda_DNA-bd_dom_sf"/>
</dbReference>
<dbReference type="SMART" id="SM00354">
    <property type="entry name" value="HTH_LACI"/>
    <property type="match status" value="1"/>
</dbReference>
<gene>
    <name evidence="5" type="ORF">GCM10009809_33030</name>
</gene>
<name>A0ABP4VTQ8_9MICO</name>
<dbReference type="InterPro" id="IPR046335">
    <property type="entry name" value="LacI/GalR-like_sensor"/>
</dbReference>
<keyword evidence="1" id="KW-0805">Transcription regulation</keyword>
<dbReference type="InterPro" id="IPR000843">
    <property type="entry name" value="HTH_LacI"/>
</dbReference>
<evidence type="ECO:0000256" key="1">
    <source>
        <dbReference type="ARBA" id="ARBA00023015"/>
    </source>
</evidence>
<evidence type="ECO:0000313" key="5">
    <source>
        <dbReference type="EMBL" id="GAA1735265.1"/>
    </source>
</evidence>
<feature type="domain" description="HTH lacI-type" evidence="4">
    <location>
        <begin position="7"/>
        <end position="61"/>
    </location>
</feature>
<evidence type="ECO:0000256" key="3">
    <source>
        <dbReference type="ARBA" id="ARBA00023163"/>
    </source>
</evidence>
<dbReference type="PANTHER" id="PTHR30146:SF109">
    <property type="entry name" value="HTH-TYPE TRANSCRIPTIONAL REGULATOR GALS"/>
    <property type="match status" value="1"/>
</dbReference>
<accession>A0ABP4VTQ8</accession>
<organism evidence="5 6">
    <name type="scientific">Isoptericola hypogeus</name>
    <dbReference type="NCBI Taxonomy" id="300179"/>
    <lineage>
        <taxon>Bacteria</taxon>
        <taxon>Bacillati</taxon>
        <taxon>Actinomycetota</taxon>
        <taxon>Actinomycetes</taxon>
        <taxon>Micrococcales</taxon>
        <taxon>Promicromonosporaceae</taxon>
        <taxon>Isoptericola</taxon>
    </lineage>
</organism>
<dbReference type="CDD" id="cd06292">
    <property type="entry name" value="PBP1_AglR_RafR-like"/>
    <property type="match status" value="1"/>
</dbReference>
<evidence type="ECO:0000259" key="4">
    <source>
        <dbReference type="PROSITE" id="PS50932"/>
    </source>
</evidence>